<dbReference type="PANTHER" id="PTHR43685:SF2">
    <property type="entry name" value="GLYCOSYLTRANSFERASE 2-LIKE DOMAIN-CONTAINING PROTEIN"/>
    <property type="match status" value="1"/>
</dbReference>
<name>A0ABU1LUR8_9BURK</name>
<dbReference type="Proteomes" id="UP001264340">
    <property type="component" value="Unassembled WGS sequence"/>
</dbReference>
<protein>
    <submittedName>
        <fullName evidence="3">Glycosyltransferase involved in cell wall biosynthesis</fullName>
    </submittedName>
</protein>
<evidence type="ECO:0000313" key="3">
    <source>
        <dbReference type="EMBL" id="MDR6410478.1"/>
    </source>
</evidence>
<dbReference type="Gene3D" id="3.90.550.10">
    <property type="entry name" value="Spore Coat Polysaccharide Biosynthesis Protein SpsA, Chain A"/>
    <property type="match status" value="1"/>
</dbReference>
<evidence type="ECO:0000313" key="4">
    <source>
        <dbReference type="Proteomes" id="UP001264340"/>
    </source>
</evidence>
<keyword evidence="1" id="KW-0175">Coiled coil</keyword>
<dbReference type="SUPFAM" id="SSF53448">
    <property type="entry name" value="Nucleotide-diphospho-sugar transferases"/>
    <property type="match status" value="1"/>
</dbReference>
<dbReference type="EMBL" id="JAVDRP010000007">
    <property type="protein sequence ID" value="MDR6410478.1"/>
    <property type="molecule type" value="Genomic_DNA"/>
</dbReference>
<accession>A0ABU1LUR8</accession>
<gene>
    <name evidence="3" type="ORF">J2804_003900</name>
</gene>
<dbReference type="PANTHER" id="PTHR43685">
    <property type="entry name" value="GLYCOSYLTRANSFERASE"/>
    <property type="match status" value="1"/>
</dbReference>
<evidence type="ECO:0000259" key="2">
    <source>
        <dbReference type="Pfam" id="PF00535"/>
    </source>
</evidence>
<dbReference type="InterPro" id="IPR050834">
    <property type="entry name" value="Glycosyltransf_2"/>
</dbReference>
<keyword evidence="4" id="KW-1185">Reference proteome</keyword>
<proteinExistence type="predicted"/>
<comment type="caution">
    <text evidence="3">The sequence shown here is derived from an EMBL/GenBank/DDBJ whole genome shotgun (WGS) entry which is preliminary data.</text>
</comment>
<organism evidence="3 4">
    <name type="scientific">Paraburkholderia terricola</name>
    <dbReference type="NCBI Taxonomy" id="169427"/>
    <lineage>
        <taxon>Bacteria</taxon>
        <taxon>Pseudomonadati</taxon>
        <taxon>Pseudomonadota</taxon>
        <taxon>Betaproteobacteria</taxon>
        <taxon>Burkholderiales</taxon>
        <taxon>Burkholderiaceae</taxon>
        <taxon>Paraburkholderia</taxon>
    </lineage>
</organism>
<sequence length="329" mass="36413">MPLISVVIPFFNQLRFLRQSVESVLRQTHTEFEVVVVDDGSDEDPSDLVRSLDDPRIRLIGQTNAGVATARNTGISASNGEYFVFLDADDWLAPTMLEDLKHILAATPDAGMAYSDIVRVGEEGEIADAHKIEHARDQLSGNILASLLLGGYFPPVCVMVRASALNMVGGFDQSLGGCCDWDMWLRIAAAGFNARFHSRELAYYRLHARSMSKDSAHMRSAAVLTLAKNMAAFPQQLASATHLLVETSAEMYSANSALAREKQDLTESLTQERDRIEHLEEVIATLSGQINLLTEGKAWLEQQWEAYKKDNENKQAVIDSLVTNSNINR</sequence>
<evidence type="ECO:0000256" key="1">
    <source>
        <dbReference type="SAM" id="Coils"/>
    </source>
</evidence>
<dbReference type="InterPro" id="IPR001173">
    <property type="entry name" value="Glyco_trans_2-like"/>
</dbReference>
<feature type="coiled-coil region" evidence="1">
    <location>
        <begin position="255"/>
        <end position="289"/>
    </location>
</feature>
<reference evidence="3 4" key="1">
    <citation type="submission" date="2023-07" db="EMBL/GenBank/DDBJ databases">
        <title>Sorghum-associated microbial communities from plants grown in Nebraska, USA.</title>
        <authorList>
            <person name="Schachtman D."/>
        </authorList>
    </citation>
    <scope>NUCLEOTIDE SEQUENCE [LARGE SCALE GENOMIC DNA]</scope>
    <source>
        <strain evidence="3 4">DS1316</strain>
    </source>
</reference>
<dbReference type="RefSeq" id="WP_310122847.1">
    <property type="nucleotide sequence ID" value="NZ_JAVDQV010000019.1"/>
</dbReference>
<dbReference type="Pfam" id="PF00535">
    <property type="entry name" value="Glycos_transf_2"/>
    <property type="match status" value="1"/>
</dbReference>
<feature type="domain" description="Glycosyltransferase 2-like" evidence="2">
    <location>
        <begin position="5"/>
        <end position="165"/>
    </location>
</feature>
<dbReference type="InterPro" id="IPR029044">
    <property type="entry name" value="Nucleotide-diphossugar_trans"/>
</dbReference>